<keyword evidence="1" id="KW-0547">Nucleotide-binding</keyword>
<dbReference type="EC" id="3.1.11.5" evidence="5"/>
<dbReference type="SUPFAM" id="SSF52540">
    <property type="entry name" value="P-loop containing nucleoside triphosphate hydrolases"/>
    <property type="match status" value="2"/>
</dbReference>
<dbReference type="InterPro" id="IPR027417">
    <property type="entry name" value="P-loop_NTPase"/>
</dbReference>
<dbReference type="PANTHER" id="PTHR43788">
    <property type="entry name" value="DNA2/NAM7 HELICASE FAMILY MEMBER"/>
    <property type="match status" value="1"/>
</dbReference>
<evidence type="ECO:0000259" key="4">
    <source>
        <dbReference type="Pfam" id="PF18335"/>
    </source>
</evidence>
<dbReference type="Pfam" id="PF13245">
    <property type="entry name" value="AAA_19"/>
    <property type="match status" value="1"/>
</dbReference>
<dbReference type="GO" id="GO:0008854">
    <property type="term" value="F:exodeoxyribonuclease V activity"/>
    <property type="evidence" value="ECO:0007669"/>
    <property type="project" value="UniProtKB-EC"/>
</dbReference>
<feature type="domain" description="ATP-dependent RecD2 DNA helicase SH3" evidence="4">
    <location>
        <begin position="606"/>
        <end position="676"/>
    </location>
</feature>
<dbReference type="Gene3D" id="2.30.30.940">
    <property type="match status" value="1"/>
</dbReference>
<evidence type="ECO:0000313" key="6">
    <source>
        <dbReference type="Proteomes" id="UP000289952"/>
    </source>
</evidence>
<evidence type="ECO:0000259" key="3">
    <source>
        <dbReference type="Pfam" id="PF13538"/>
    </source>
</evidence>
<proteinExistence type="predicted"/>
<dbReference type="CDD" id="cd17933">
    <property type="entry name" value="DEXSc_RecD-like"/>
    <property type="match status" value="1"/>
</dbReference>
<keyword evidence="2" id="KW-0067">ATP-binding</keyword>
<dbReference type="InterPro" id="IPR050534">
    <property type="entry name" value="Coronavir_polyprotein_1ab"/>
</dbReference>
<accession>A0A449AEN3</accession>
<dbReference type="RefSeq" id="WP_129621637.1">
    <property type="nucleotide sequence ID" value="NZ_LR214972.1"/>
</dbReference>
<dbReference type="GO" id="GO:0005524">
    <property type="term" value="F:ATP binding"/>
    <property type="evidence" value="ECO:0007669"/>
    <property type="project" value="UniProtKB-KW"/>
</dbReference>
<dbReference type="Pfam" id="PF13538">
    <property type="entry name" value="UvrD_C_2"/>
    <property type="match status" value="1"/>
</dbReference>
<dbReference type="GO" id="GO:0003678">
    <property type="term" value="F:DNA helicase activity"/>
    <property type="evidence" value="ECO:0007669"/>
    <property type="project" value="UniProtKB-ARBA"/>
</dbReference>
<name>A0A449AEN3_9BACT</name>
<reference evidence="5 6" key="1">
    <citation type="submission" date="2019-01" db="EMBL/GenBank/DDBJ databases">
        <authorList>
            <consortium name="Pathogen Informatics"/>
        </authorList>
    </citation>
    <scope>NUCLEOTIDE SEQUENCE [LARGE SCALE GENOMIC DNA]</scope>
    <source>
        <strain evidence="5 6">NCTC10118</strain>
    </source>
</reference>
<evidence type="ECO:0000256" key="1">
    <source>
        <dbReference type="ARBA" id="ARBA00022741"/>
    </source>
</evidence>
<dbReference type="AlphaFoldDB" id="A0A449AEN3"/>
<dbReference type="OrthoDB" id="9803432at2"/>
<feature type="domain" description="UvrD-like helicase C-terminal" evidence="3">
    <location>
        <begin position="694"/>
        <end position="741"/>
    </location>
</feature>
<dbReference type="Proteomes" id="UP000289952">
    <property type="component" value="Chromosome"/>
</dbReference>
<dbReference type="CDD" id="cd18809">
    <property type="entry name" value="SF1_C_RecD"/>
    <property type="match status" value="1"/>
</dbReference>
<organism evidence="5 6">
    <name type="scientific">Mycoplasmopsis bovirhinis</name>
    <dbReference type="NCBI Taxonomy" id="29553"/>
    <lineage>
        <taxon>Bacteria</taxon>
        <taxon>Bacillati</taxon>
        <taxon>Mycoplasmatota</taxon>
        <taxon>Mycoplasmoidales</taxon>
        <taxon>Metamycoplasmataceae</taxon>
        <taxon>Mycoplasmopsis</taxon>
    </lineage>
</organism>
<dbReference type="InterPro" id="IPR027785">
    <property type="entry name" value="UvrD-like_helicase_C"/>
</dbReference>
<dbReference type="Gene3D" id="3.40.50.300">
    <property type="entry name" value="P-loop containing nucleotide triphosphate hydrolases"/>
    <property type="match status" value="2"/>
</dbReference>
<keyword evidence="6" id="KW-1185">Reference proteome</keyword>
<gene>
    <name evidence="5" type="primary">recD</name>
    <name evidence="5" type="ORF">NCTC10118_00473</name>
</gene>
<evidence type="ECO:0000313" key="5">
    <source>
        <dbReference type="EMBL" id="VEU63451.1"/>
    </source>
</evidence>
<protein>
    <submittedName>
        <fullName evidence="5">Exodeoxyribonuclease V subunit alpha</fullName>
        <ecNumber evidence="5">3.1.11.5</ecNumber>
    </submittedName>
</protein>
<evidence type="ECO:0000256" key="2">
    <source>
        <dbReference type="ARBA" id="ARBA00022840"/>
    </source>
</evidence>
<dbReference type="EMBL" id="LR214972">
    <property type="protein sequence ID" value="VEU63451.1"/>
    <property type="molecule type" value="Genomic_DNA"/>
</dbReference>
<dbReference type="PANTHER" id="PTHR43788:SF6">
    <property type="entry name" value="DNA HELICASE B"/>
    <property type="match status" value="1"/>
</dbReference>
<keyword evidence="5" id="KW-0378">Hydrolase</keyword>
<sequence>MEKYQLNTGEELISAKPIKLLKGGYDLNWCLLMCETDKKERIVVYATKNIPKLYKFYDLIVTKSTKPQRTNNYVLVNFYTKQKTLDRELELYLYLKQTPKVGFVAVDKIKSKFSFINFYSEVKNNNLFKEGFATFLSKIQKDNIQNTYLENKVKIDSLIDEREEINEDLFFFELNKIQSLYEKLKNINHGENDLLSYYKLNNPYKLYLEHRLNLADIDIFALALGYQTNSFERLGAYLNYSMVNLEEGNSTFWPTNLVVEMLQKTSNVFDLVIIEEFLKDMINKNKLLNVNGLLCRKLIFDKEKMVTFWLNKIKEANPLKLNHLTKKDLAYLSDKQKEAYYESINNNICIITGAPGTGKSNIIKHLHDTLKKSKLKLGTDFMILGPTGRVCSNLSKKYGFASKTIHSFLSVPTDDERVTKSIEDFSKIKCLIIDEFSMVNLNIFYLLLSVCQNLQKLIILGDVNQLPAIGPGNILFDLIDSQKITTIYLEENFRSESQEIIDYINFINSIGDFKNLNYNQDFQDYLSNIEKLKINNLEANIEERIYSNFCDWYGNKLKKQNIELNIYNNYLSDLSDLFLTKVENFGIHNTIIICPMYKGPYGIDKINEEIQKNYNKDSDVIYKYKINEYEYKFKLNDKVIQLVNRYDDGVSNGDMGYITKFEKSSFDNKEKIHVQFDDKTIIYTKDEFKTEIKLAYAVTVHKFQGSEINCCIFVVNPNHAKMLYKKLVYTATSRAIKELVIFSNTNKIYSTIFLKEFLKPRNIITNLNWMLKE</sequence>
<dbReference type="InterPro" id="IPR041451">
    <property type="entry name" value="RecD2_SH13"/>
</dbReference>
<dbReference type="Pfam" id="PF18335">
    <property type="entry name" value="SH3_13"/>
    <property type="match status" value="1"/>
</dbReference>